<dbReference type="InParanoid" id="G0P7H7"/>
<dbReference type="EMBL" id="GL380114">
    <property type="protein sequence ID" value="EGT46950.1"/>
    <property type="molecule type" value="Genomic_DNA"/>
</dbReference>
<name>G0P7H7_CAEBE</name>
<dbReference type="AlphaFoldDB" id="G0P7H7"/>
<keyword evidence="2" id="KW-1185">Reference proteome</keyword>
<gene>
    <name evidence="1" type="ORF">CAEBREN_03066</name>
</gene>
<reference evidence="2" key="1">
    <citation type="submission" date="2011-07" db="EMBL/GenBank/DDBJ databases">
        <authorList>
            <consortium name="Caenorhabditis brenneri Sequencing and Analysis Consortium"/>
            <person name="Wilson R.K."/>
        </authorList>
    </citation>
    <scope>NUCLEOTIDE SEQUENCE [LARGE SCALE GENOMIC DNA]</scope>
    <source>
        <strain evidence="2">PB2801</strain>
    </source>
</reference>
<protein>
    <submittedName>
        <fullName evidence="1">Uncharacterized protein</fullName>
    </submittedName>
</protein>
<accession>G0P7H7</accession>
<evidence type="ECO:0000313" key="1">
    <source>
        <dbReference type="EMBL" id="EGT46950.1"/>
    </source>
</evidence>
<organism evidence="2">
    <name type="scientific">Caenorhabditis brenneri</name>
    <name type="common">Nematode worm</name>
    <dbReference type="NCBI Taxonomy" id="135651"/>
    <lineage>
        <taxon>Eukaryota</taxon>
        <taxon>Metazoa</taxon>
        <taxon>Ecdysozoa</taxon>
        <taxon>Nematoda</taxon>
        <taxon>Chromadorea</taxon>
        <taxon>Rhabditida</taxon>
        <taxon>Rhabditina</taxon>
        <taxon>Rhabditomorpha</taxon>
        <taxon>Rhabditoidea</taxon>
        <taxon>Rhabditidae</taxon>
        <taxon>Peloderinae</taxon>
        <taxon>Caenorhabditis</taxon>
    </lineage>
</organism>
<dbReference type="HOGENOM" id="CLU_1688280_0_0_1"/>
<proteinExistence type="predicted"/>
<dbReference type="Proteomes" id="UP000008068">
    <property type="component" value="Unassembled WGS sequence"/>
</dbReference>
<sequence>MPNLFSGSTDPVARRKARKERGRLLLLTLPETPSTHGMTSRLIEQQAKFNNFCQKNGLIVDQYKCPTRKTVQLWKRNVTNGMDDSLYLELFQAHLAQSGFLHELSMYKKILSFKKERAMHKRRDIGCNFSLNTLITLHYKSFKQSTSFKDMDSTVA</sequence>
<evidence type="ECO:0000313" key="2">
    <source>
        <dbReference type="Proteomes" id="UP000008068"/>
    </source>
</evidence>